<dbReference type="GO" id="GO:0003677">
    <property type="term" value="F:DNA binding"/>
    <property type="evidence" value="ECO:0007669"/>
    <property type="project" value="UniProtKB-UniRule"/>
</dbReference>
<dbReference type="InterPro" id="IPR001647">
    <property type="entry name" value="HTH_TetR"/>
</dbReference>
<gene>
    <name evidence="4" type="ORF">HYG85_07925</name>
</gene>
<dbReference type="RefSeq" id="WP_212693050.1">
    <property type="nucleotide sequence ID" value="NZ_CP058561.1"/>
</dbReference>
<dbReference type="PANTHER" id="PTHR43479">
    <property type="entry name" value="ACREF/ENVCD OPERON REPRESSOR-RELATED"/>
    <property type="match status" value="1"/>
</dbReference>
<evidence type="ECO:0000256" key="1">
    <source>
        <dbReference type="ARBA" id="ARBA00023125"/>
    </source>
</evidence>
<evidence type="ECO:0000256" key="2">
    <source>
        <dbReference type="PROSITE-ProRule" id="PRU00335"/>
    </source>
</evidence>
<dbReference type="InterPro" id="IPR050624">
    <property type="entry name" value="HTH-type_Tx_Regulator"/>
</dbReference>
<protein>
    <submittedName>
        <fullName evidence="4">TetR/AcrR family transcriptional regulator</fullName>
    </submittedName>
</protein>
<sequence length="199" mass="23158">MPKIIKDLREKIIKTAITIFNEQGFDAIDIRKIAKECNVAVGTLYNYFPNKKEVVYEVFNELWYESMNKLEALIDSSEGNEDLFVDYILSLYKEMEKKKGIGLYLFRMEIIESKDEKVEDGNFLAHSKFHERHAKQIGKLLIKSYGLGDAGDNNRELDNLINTVATLIITNKGADVEYVMFIRDMVSSYVRDYRDRLCK</sequence>
<evidence type="ECO:0000313" key="4">
    <source>
        <dbReference type="EMBL" id="QUH28847.1"/>
    </source>
</evidence>
<dbReference type="Gene3D" id="1.10.357.10">
    <property type="entry name" value="Tetracycline Repressor, domain 2"/>
    <property type="match status" value="1"/>
</dbReference>
<reference evidence="4 5" key="1">
    <citation type="submission" date="2020-07" db="EMBL/GenBank/DDBJ databases">
        <title>Vallitalea guaymasensis genome.</title>
        <authorList>
            <person name="Postec A."/>
        </authorList>
    </citation>
    <scope>NUCLEOTIDE SEQUENCE [LARGE SCALE GENOMIC DNA]</scope>
    <source>
        <strain evidence="4 5">Ra1766G1</strain>
    </source>
</reference>
<proteinExistence type="predicted"/>
<feature type="domain" description="HTH tetR-type" evidence="3">
    <location>
        <begin position="6"/>
        <end position="66"/>
    </location>
</feature>
<dbReference type="Proteomes" id="UP000677305">
    <property type="component" value="Chromosome"/>
</dbReference>
<dbReference type="PRINTS" id="PR00455">
    <property type="entry name" value="HTHTETR"/>
</dbReference>
<dbReference type="EMBL" id="CP058561">
    <property type="protein sequence ID" value="QUH28847.1"/>
    <property type="molecule type" value="Genomic_DNA"/>
</dbReference>
<dbReference type="PANTHER" id="PTHR43479:SF11">
    <property type="entry name" value="ACREF_ENVCD OPERON REPRESSOR-RELATED"/>
    <property type="match status" value="1"/>
</dbReference>
<dbReference type="InterPro" id="IPR009057">
    <property type="entry name" value="Homeodomain-like_sf"/>
</dbReference>
<evidence type="ECO:0000259" key="3">
    <source>
        <dbReference type="PROSITE" id="PS50977"/>
    </source>
</evidence>
<dbReference type="Pfam" id="PF00440">
    <property type="entry name" value="TetR_N"/>
    <property type="match status" value="1"/>
</dbReference>
<feature type="DNA-binding region" description="H-T-H motif" evidence="2">
    <location>
        <begin position="29"/>
        <end position="48"/>
    </location>
</feature>
<keyword evidence="1 2" id="KW-0238">DNA-binding</keyword>
<dbReference type="AlphaFoldDB" id="A0A8J8M9F5"/>
<accession>A0A8J8M9F5</accession>
<dbReference type="KEGG" id="vgu:HYG85_07925"/>
<evidence type="ECO:0000313" key="5">
    <source>
        <dbReference type="Proteomes" id="UP000677305"/>
    </source>
</evidence>
<name>A0A8J8M9F5_9FIRM</name>
<organism evidence="4 5">
    <name type="scientific">Vallitalea guaymasensis</name>
    <dbReference type="NCBI Taxonomy" id="1185412"/>
    <lineage>
        <taxon>Bacteria</taxon>
        <taxon>Bacillati</taxon>
        <taxon>Bacillota</taxon>
        <taxon>Clostridia</taxon>
        <taxon>Lachnospirales</taxon>
        <taxon>Vallitaleaceae</taxon>
        <taxon>Vallitalea</taxon>
    </lineage>
</organism>
<dbReference type="SUPFAM" id="SSF46689">
    <property type="entry name" value="Homeodomain-like"/>
    <property type="match status" value="1"/>
</dbReference>
<keyword evidence="5" id="KW-1185">Reference proteome</keyword>
<dbReference type="PROSITE" id="PS50977">
    <property type="entry name" value="HTH_TETR_2"/>
    <property type="match status" value="1"/>
</dbReference>